<evidence type="ECO:0000256" key="3">
    <source>
        <dbReference type="ARBA" id="ARBA00022723"/>
    </source>
</evidence>
<evidence type="ECO:0000259" key="7">
    <source>
        <dbReference type="Pfam" id="PF00775"/>
    </source>
</evidence>
<evidence type="ECO:0000259" key="8">
    <source>
        <dbReference type="Pfam" id="PF04444"/>
    </source>
</evidence>
<dbReference type="Pfam" id="PF00775">
    <property type="entry name" value="Dioxygenase_C"/>
    <property type="match status" value="1"/>
</dbReference>
<dbReference type="KEGG" id="cput:CONPUDRAFT_57322"/>
<keyword evidence="10" id="KW-1185">Reference proteome</keyword>
<evidence type="ECO:0000256" key="4">
    <source>
        <dbReference type="ARBA" id="ARBA00022964"/>
    </source>
</evidence>
<dbReference type="InterPro" id="IPR050770">
    <property type="entry name" value="Intradiol_RC_Dioxygenase"/>
</dbReference>
<dbReference type="AlphaFoldDB" id="A0A5M3MLZ2"/>
<dbReference type="RefSeq" id="XP_007769032.1">
    <property type="nucleotide sequence ID" value="XM_007770842.1"/>
</dbReference>
<reference evidence="10" key="1">
    <citation type="journal article" date="2012" name="Science">
        <title>The Paleozoic origin of enzymatic lignin decomposition reconstructed from 31 fungal genomes.</title>
        <authorList>
            <person name="Floudas D."/>
            <person name="Binder M."/>
            <person name="Riley R."/>
            <person name="Barry K."/>
            <person name="Blanchette R.A."/>
            <person name="Henrissat B."/>
            <person name="Martinez A.T."/>
            <person name="Otillar R."/>
            <person name="Spatafora J.W."/>
            <person name="Yadav J.S."/>
            <person name="Aerts A."/>
            <person name="Benoit I."/>
            <person name="Boyd A."/>
            <person name="Carlson A."/>
            <person name="Copeland A."/>
            <person name="Coutinho P.M."/>
            <person name="de Vries R.P."/>
            <person name="Ferreira P."/>
            <person name="Findley K."/>
            <person name="Foster B."/>
            <person name="Gaskell J."/>
            <person name="Glotzer D."/>
            <person name="Gorecki P."/>
            <person name="Heitman J."/>
            <person name="Hesse C."/>
            <person name="Hori C."/>
            <person name="Igarashi K."/>
            <person name="Jurgens J.A."/>
            <person name="Kallen N."/>
            <person name="Kersten P."/>
            <person name="Kohler A."/>
            <person name="Kuees U."/>
            <person name="Kumar T.K.A."/>
            <person name="Kuo A."/>
            <person name="LaButti K."/>
            <person name="Larrondo L.F."/>
            <person name="Lindquist E."/>
            <person name="Ling A."/>
            <person name="Lombard V."/>
            <person name="Lucas S."/>
            <person name="Lundell T."/>
            <person name="Martin R."/>
            <person name="McLaughlin D.J."/>
            <person name="Morgenstern I."/>
            <person name="Morin E."/>
            <person name="Murat C."/>
            <person name="Nagy L.G."/>
            <person name="Nolan M."/>
            <person name="Ohm R.A."/>
            <person name="Patyshakuliyeva A."/>
            <person name="Rokas A."/>
            <person name="Ruiz-Duenas F.J."/>
            <person name="Sabat G."/>
            <person name="Salamov A."/>
            <person name="Samejima M."/>
            <person name="Schmutz J."/>
            <person name="Slot J.C."/>
            <person name="St John F."/>
            <person name="Stenlid J."/>
            <person name="Sun H."/>
            <person name="Sun S."/>
            <person name="Syed K."/>
            <person name="Tsang A."/>
            <person name="Wiebenga A."/>
            <person name="Young D."/>
            <person name="Pisabarro A."/>
            <person name="Eastwood D.C."/>
            <person name="Martin F."/>
            <person name="Cullen D."/>
            <person name="Grigoriev I.V."/>
            <person name="Hibbett D.S."/>
        </authorList>
    </citation>
    <scope>NUCLEOTIDE SEQUENCE [LARGE SCALE GENOMIC DNA]</scope>
    <source>
        <strain evidence="10">RWD-64-598 SS2</strain>
    </source>
</reference>
<organism evidence="9 10">
    <name type="scientific">Coniophora puteana (strain RWD-64-598)</name>
    <name type="common">Brown rot fungus</name>
    <dbReference type="NCBI Taxonomy" id="741705"/>
    <lineage>
        <taxon>Eukaryota</taxon>
        <taxon>Fungi</taxon>
        <taxon>Dikarya</taxon>
        <taxon>Basidiomycota</taxon>
        <taxon>Agaricomycotina</taxon>
        <taxon>Agaricomycetes</taxon>
        <taxon>Agaricomycetidae</taxon>
        <taxon>Boletales</taxon>
        <taxon>Coniophorineae</taxon>
        <taxon>Coniophoraceae</taxon>
        <taxon>Coniophora</taxon>
    </lineage>
</organism>
<keyword evidence="6" id="KW-0408">Iron</keyword>
<dbReference type="OrthoDB" id="5238185at2759"/>
<dbReference type="GeneID" id="19207864"/>
<dbReference type="GO" id="GO:0009712">
    <property type="term" value="P:catechol-containing compound metabolic process"/>
    <property type="evidence" value="ECO:0007669"/>
    <property type="project" value="InterPro"/>
</dbReference>
<protein>
    <submittedName>
        <fullName evidence="9">Intradiol ring-cleavage dioxygenase</fullName>
    </submittedName>
</protein>
<dbReference type="InterPro" id="IPR015889">
    <property type="entry name" value="Intradiol_dOase_core"/>
</dbReference>
<dbReference type="Proteomes" id="UP000053558">
    <property type="component" value="Unassembled WGS sequence"/>
</dbReference>
<proteinExistence type="inferred from homology"/>
<keyword evidence="3" id="KW-0479">Metal-binding</keyword>
<evidence type="ECO:0000256" key="6">
    <source>
        <dbReference type="ARBA" id="ARBA00023004"/>
    </source>
</evidence>
<comment type="similarity">
    <text evidence="2">Belongs to the intradiol ring-cleavage dioxygenase family.</text>
</comment>
<keyword evidence="4 9" id="KW-0223">Dioxygenase</keyword>
<evidence type="ECO:0000256" key="5">
    <source>
        <dbReference type="ARBA" id="ARBA00023002"/>
    </source>
</evidence>
<dbReference type="SUPFAM" id="SSF49482">
    <property type="entry name" value="Aromatic compound dioxygenase"/>
    <property type="match status" value="1"/>
</dbReference>
<evidence type="ECO:0000256" key="2">
    <source>
        <dbReference type="ARBA" id="ARBA00007825"/>
    </source>
</evidence>
<dbReference type="InterPro" id="IPR007535">
    <property type="entry name" value="Catechol_dOase_N"/>
</dbReference>
<dbReference type="GO" id="GO:0008199">
    <property type="term" value="F:ferric iron binding"/>
    <property type="evidence" value="ECO:0007669"/>
    <property type="project" value="InterPro"/>
</dbReference>
<dbReference type="InterPro" id="IPR000627">
    <property type="entry name" value="Intradiol_dOase_C"/>
</dbReference>
<feature type="domain" description="Intradiol ring-cleavage dioxygenases" evidence="7">
    <location>
        <begin position="117"/>
        <end position="283"/>
    </location>
</feature>
<keyword evidence="5" id="KW-0560">Oxidoreductase</keyword>
<dbReference type="OMA" id="EEWQAGI"/>
<evidence type="ECO:0000256" key="1">
    <source>
        <dbReference type="ARBA" id="ARBA00001965"/>
    </source>
</evidence>
<dbReference type="PANTHER" id="PTHR33711:SF7">
    <property type="entry name" value="INTRADIOL RING-CLEAVAGE DIOXYGENASES DOMAIN-CONTAINING PROTEIN-RELATED"/>
    <property type="match status" value="1"/>
</dbReference>
<dbReference type="GO" id="GO:0018576">
    <property type="term" value="F:catechol 1,2-dioxygenase activity"/>
    <property type="evidence" value="ECO:0007669"/>
    <property type="project" value="InterPro"/>
</dbReference>
<accession>A0A5M3MLZ2</accession>
<comment type="cofactor">
    <cofactor evidence="1">
        <name>Fe(3+)</name>
        <dbReference type="ChEBI" id="CHEBI:29034"/>
    </cofactor>
</comment>
<evidence type="ECO:0000313" key="10">
    <source>
        <dbReference type="Proteomes" id="UP000053558"/>
    </source>
</evidence>
<gene>
    <name evidence="9" type="ORF">CONPUDRAFT_57322</name>
</gene>
<dbReference type="Pfam" id="PF04444">
    <property type="entry name" value="Dioxygenase_N"/>
    <property type="match status" value="1"/>
</dbReference>
<evidence type="ECO:0000313" key="9">
    <source>
        <dbReference type="EMBL" id="EIW80252.1"/>
    </source>
</evidence>
<name>A0A5M3MLZ2_CONPW</name>
<feature type="domain" description="Catechol dioxygenase N-terminal" evidence="8">
    <location>
        <begin position="39"/>
        <end position="107"/>
    </location>
</feature>
<dbReference type="Gene3D" id="2.60.130.10">
    <property type="entry name" value="Aromatic compound dioxygenase"/>
    <property type="match status" value="1"/>
</dbReference>
<comment type="caution">
    <text evidence="9">The sequence shown here is derived from an EMBL/GenBank/DDBJ whole genome shotgun (WGS) entry which is preliminary data.</text>
</comment>
<dbReference type="EMBL" id="JH711579">
    <property type="protein sequence ID" value="EIW80252.1"/>
    <property type="molecule type" value="Genomic_DNA"/>
</dbReference>
<sequence>MLSGVQYNGIDPPPFELPFVNNPDVATENTLKLMEQTPDARKRLIFTSLTRHLHAFMKETKITMDEWEASLAFLNRAGKLSDRGEPEIIMALFGVHPLLEAMNNTSQPNITESAPLGPFFSEHTQEVSNGNSIASEGKGEYMYVEGRVLDTEGNPVANAVIDAWEADDTGHYDLQYAGQTPDCRGRLRTDPEGKFSFRAIVPLAYPATADGPAGDLLLAMNRHNMRPAHLHMVFDAPGYDKLTTQLYFRGDKWLSTDIALGVKESLVVDLEQVDDIERARALGFGRPERGFKLLKKDIFLRKSSDAEGRPGYETTSV</sequence>
<dbReference type="PANTHER" id="PTHR33711">
    <property type="entry name" value="DIOXYGENASE, PUTATIVE (AFU_ORTHOLOGUE AFUA_2G02910)-RELATED"/>
    <property type="match status" value="1"/>
</dbReference>